<dbReference type="Gene3D" id="3.40.1280.30">
    <property type="match status" value="1"/>
</dbReference>
<gene>
    <name evidence="11" type="primary">TRMT10A</name>
    <name evidence="11" type="ORF">HK097_010167</name>
</gene>
<name>A0AAD5S9I7_9FUNG</name>
<reference evidence="11" key="1">
    <citation type="submission" date="2020-05" db="EMBL/GenBank/DDBJ databases">
        <title>Phylogenomic resolution of chytrid fungi.</title>
        <authorList>
            <person name="Stajich J.E."/>
            <person name="Amses K."/>
            <person name="Simmons R."/>
            <person name="Seto K."/>
            <person name="Myers J."/>
            <person name="Bonds A."/>
            <person name="Quandt C.A."/>
            <person name="Barry K."/>
            <person name="Liu P."/>
            <person name="Grigoriev I."/>
            <person name="Longcore J.E."/>
            <person name="James T.Y."/>
        </authorList>
    </citation>
    <scope>NUCLEOTIDE SEQUENCE</scope>
    <source>
        <strain evidence="11">JEL0318</strain>
    </source>
</reference>
<evidence type="ECO:0000256" key="1">
    <source>
        <dbReference type="ARBA" id="ARBA00012797"/>
    </source>
</evidence>
<evidence type="ECO:0000256" key="9">
    <source>
        <dbReference type="SAM" id="MobiDB-lite"/>
    </source>
</evidence>
<feature type="compositionally biased region" description="Acidic residues" evidence="9">
    <location>
        <begin position="341"/>
        <end position="355"/>
    </location>
</feature>
<dbReference type="AlphaFoldDB" id="A0AAD5S9I7"/>
<feature type="domain" description="SAM-dependent MTase TRM10-type" evidence="10">
    <location>
        <begin position="124"/>
        <end position="314"/>
    </location>
</feature>
<protein>
    <recommendedName>
        <fullName evidence="2">tRNA (guanine(9)-N1)-methyltransferase</fullName>
        <ecNumber evidence="1">2.1.1.221</ecNumber>
    </recommendedName>
    <alternativeName>
        <fullName evidence="7">tRNA methyltransferase 10</fullName>
    </alternativeName>
    <alternativeName>
        <fullName evidence="6">tRNA(m1G9)-methyltransferase</fullName>
    </alternativeName>
</protein>
<evidence type="ECO:0000256" key="6">
    <source>
        <dbReference type="ARBA" id="ARBA00031792"/>
    </source>
</evidence>
<evidence type="ECO:0000256" key="3">
    <source>
        <dbReference type="ARBA" id="ARBA00022603"/>
    </source>
</evidence>
<feature type="region of interest" description="Disordered" evidence="9">
    <location>
        <begin position="1"/>
        <end position="58"/>
    </location>
</feature>
<keyword evidence="3 11" id="KW-0489">Methyltransferase</keyword>
<feature type="compositionally biased region" description="Basic and acidic residues" evidence="9">
    <location>
        <begin position="401"/>
        <end position="417"/>
    </location>
</feature>
<organism evidence="11 12">
    <name type="scientific">Rhizophlyctis rosea</name>
    <dbReference type="NCBI Taxonomy" id="64517"/>
    <lineage>
        <taxon>Eukaryota</taxon>
        <taxon>Fungi</taxon>
        <taxon>Fungi incertae sedis</taxon>
        <taxon>Chytridiomycota</taxon>
        <taxon>Chytridiomycota incertae sedis</taxon>
        <taxon>Chytridiomycetes</taxon>
        <taxon>Rhizophlyctidales</taxon>
        <taxon>Rhizophlyctidaceae</taxon>
        <taxon>Rhizophlyctis</taxon>
    </lineage>
</organism>
<evidence type="ECO:0000313" key="12">
    <source>
        <dbReference type="Proteomes" id="UP001212841"/>
    </source>
</evidence>
<evidence type="ECO:0000256" key="8">
    <source>
        <dbReference type="ARBA" id="ARBA00048434"/>
    </source>
</evidence>
<dbReference type="GO" id="GO:0005634">
    <property type="term" value="C:nucleus"/>
    <property type="evidence" value="ECO:0007669"/>
    <property type="project" value="TreeGrafter"/>
</dbReference>
<comment type="caution">
    <text evidence="11">The sequence shown here is derived from an EMBL/GenBank/DDBJ whole genome shotgun (WGS) entry which is preliminary data.</text>
</comment>
<feature type="compositionally biased region" description="Basic and acidic residues" evidence="9">
    <location>
        <begin position="429"/>
        <end position="451"/>
    </location>
</feature>
<feature type="compositionally biased region" description="Polar residues" evidence="9">
    <location>
        <begin position="20"/>
        <end position="39"/>
    </location>
</feature>
<evidence type="ECO:0000256" key="7">
    <source>
        <dbReference type="ARBA" id="ARBA00032166"/>
    </source>
</evidence>
<sequence>MEQTDTTHPPAPAPESSASKTTEPSTSAVNPTLTTQPEPSTDPLDPDSIPDYKGPPFSYYVNKYNVPTHDANGKPLSKKAQKRAVKDARWEELREVRKEARKLKKIADRERYKERVRNGTLPKKPPRRRKQVETNVTVAIDLQFQHLMNTKEIKSTAQQLSYCYSQNNKSNKRLKFAITNFGGPVKDALAVAYPSHLNWKLQAFRTPYFEAFKPEDVVYLSADAEETLTDLQDAKVYMIGGIVDKNRYPGLCQEDAVKHQCKTAKLPIADHIDMKGSRKVLTTNHVFEILSKYMDTKDWKKSIYDVIPARKGVVYLDDKDAKQEAEEGQAGGAAEGGEAHPEEDDGVASQDEEPVEGWAEISEHGDEDGEEMDEEEDGGEEGERKRKRGVEGDEDDVNLNRAKEEPNESGGERKREVEFDEDNASGKRVKVEVTEGVKVKEEVNGKRKREEGGDEEDLGGKRVKEEGGASEEGVVA</sequence>
<keyword evidence="12" id="KW-1185">Reference proteome</keyword>
<dbReference type="InterPro" id="IPR007356">
    <property type="entry name" value="tRNA_m1G_MeTrfase_euk"/>
</dbReference>
<dbReference type="PANTHER" id="PTHR13563">
    <property type="entry name" value="TRNA (GUANINE-9-) METHYLTRANSFERASE"/>
    <property type="match status" value="1"/>
</dbReference>
<accession>A0AAD5S9I7</accession>
<dbReference type="PROSITE" id="PS51675">
    <property type="entry name" value="SAM_MT_TRM10"/>
    <property type="match status" value="1"/>
</dbReference>
<dbReference type="PANTHER" id="PTHR13563:SF13">
    <property type="entry name" value="TRNA METHYLTRANSFERASE 10 HOMOLOG A"/>
    <property type="match status" value="1"/>
</dbReference>
<keyword evidence="4" id="KW-0808">Transferase</keyword>
<feature type="region of interest" description="Disordered" evidence="9">
    <location>
        <begin position="320"/>
        <end position="476"/>
    </location>
</feature>
<feature type="compositionally biased region" description="Acidic residues" evidence="9">
    <location>
        <begin position="365"/>
        <end position="380"/>
    </location>
</feature>
<evidence type="ECO:0000256" key="2">
    <source>
        <dbReference type="ARBA" id="ARBA00020451"/>
    </source>
</evidence>
<evidence type="ECO:0000259" key="10">
    <source>
        <dbReference type="PROSITE" id="PS51675"/>
    </source>
</evidence>
<evidence type="ECO:0000256" key="5">
    <source>
        <dbReference type="ARBA" id="ARBA00022691"/>
    </source>
</evidence>
<evidence type="ECO:0000256" key="4">
    <source>
        <dbReference type="ARBA" id="ARBA00022679"/>
    </source>
</evidence>
<feature type="compositionally biased region" description="Basic and acidic residues" evidence="9">
    <location>
        <begin position="458"/>
        <end position="467"/>
    </location>
</feature>
<dbReference type="EMBL" id="JADGJD010000730">
    <property type="protein sequence ID" value="KAJ3048838.1"/>
    <property type="molecule type" value="Genomic_DNA"/>
</dbReference>
<dbReference type="InterPro" id="IPR028564">
    <property type="entry name" value="MT_TRM10-typ"/>
</dbReference>
<dbReference type="CDD" id="cd18089">
    <property type="entry name" value="SPOUT_Trm10-like"/>
    <property type="match status" value="1"/>
</dbReference>
<dbReference type="GO" id="GO:0000049">
    <property type="term" value="F:tRNA binding"/>
    <property type="evidence" value="ECO:0007669"/>
    <property type="project" value="TreeGrafter"/>
</dbReference>
<proteinExistence type="predicted"/>
<dbReference type="EC" id="2.1.1.221" evidence="1"/>
<dbReference type="InterPro" id="IPR038459">
    <property type="entry name" value="MT_TRM10-typ_sf"/>
</dbReference>
<comment type="catalytic activity">
    <reaction evidence="8">
        <text>guanosine(9) in tRNA + S-adenosyl-L-methionine = N(1)-methylguanosine(9) in tRNA + S-adenosyl-L-homocysteine + H(+)</text>
        <dbReference type="Rhea" id="RHEA:43156"/>
        <dbReference type="Rhea" id="RHEA-COMP:10367"/>
        <dbReference type="Rhea" id="RHEA-COMP:10368"/>
        <dbReference type="ChEBI" id="CHEBI:15378"/>
        <dbReference type="ChEBI" id="CHEBI:57856"/>
        <dbReference type="ChEBI" id="CHEBI:59789"/>
        <dbReference type="ChEBI" id="CHEBI:73542"/>
        <dbReference type="ChEBI" id="CHEBI:74269"/>
        <dbReference type="EC" id="2.1.1.221"/>
    </reaction>
</comment>
<dbReference type="Proteomes" id="UP001212841">
    <property type="component" value="Unassembled WGS sequence"/>
</dbReference>
<dbReference type="GO" id="GO:0052905">
    <property type="term" value="F:tRNA (guanosine(9)-N1)-methyltransferase activity"/>
    <property type="evidence" value="ECO:0007669"/>
    <property type="project" value="UniProtKB-EC"/>
</dbReference>
<evidence type="ECO:0000313" key="11">
    <source>
        <dbReference type="EMBL" id="KAJ3048838.1"/>
    </source>
</evidence>
<dbReference type="GO" id="GO:0002939">
    <property type="term" value="P:tRNA N1-guanine methylation"/>
    <property type="evidence" value="ECO:0007669"/>
    <property type="project" value="TreeGrafter"/>
</dbReference>
<keyword evidence="5" id="KW-0949">S-adenosyl-L-methionine</keyword>